<evidence type="ECO:0000259" key="10">
    <source>
        <dbReference type="Pfam" id="PF01432"/>
    </source>
</evidence>
<feature type="compositionally biased region" description="Basic and acidic residues" evidence="9">
    <location>
        <begin position="503"/>
        <end position="516"/>
    </location>
</feature>
<dbReference type="FunCoup" id="A0A165W8H4">
    <property type="interactions" value="379"/>
</dbReference>
<dbReference type="PANTHER" id="PTHR11804">
    <property type="entry name" value="PROTEASE M3 THIMET OLIGOPEPTIDASE-RELATED"/>
    <property type="match status" value="1"/>
</dbReference>
<dbReference type="Proteomes" id="UP000076761">
    <property type="component" value="Unassembled WGS sequence"/>
</dbReference>
<evidence type="ECO:0000313" key="12">
    <source>
        <dbReference type="Proteomes" id="UP000076761"/>
    </source>
</evidence>
<evidence type="ECO:0000256" key="7">
    <source>
        <dbReference type="ARBA" id="ARBA00025208"/>
    </source>
</evidence>
<evidence type="ECO:0000256" key="4">
    <source>
        <dbReference type="ARBA" id="ARBA00022801"/>
    </source>
</evidence>
<dbReference type="InParanoid" id="A0A165W8H4"/>
<feature type="region of interest" description="Disordered" evidence="9">
    <location>
        <begin position="503"/>
        <end position="572"/>
    </location>
</feature>
<feature type="domain" description="Peptidase M3A/M3B catalytic" evidence="10">
    <location>
        <begin position="169"/>
        <end position="301"/>
    </location>
</feature>
<dbReference type="Gene3D" id="3.40.390.10">
    <property type="entry name" value="Collagenase (Catalytic Domain)"/>
    <property type="match status" value="1"/>
</dbReference>
<feature type="compositionally biased region" description="Basic and acidic residues" evidence="9">
    <location>
        <begin position="552"/>
        <end position="572"/>
    </location>
</feature>
<name>A0A165W8H4_9AGAM</name>
<keyword evidence="2 8" id="KW-0645">Protease</keyword>
<evidence type="ECO:0000256" key="9">
    <source>
        <dbReference type="SAM" id="MobiDB-lite"/>
    </source>
</evidence>
<dbReference type="Gene3D" id="1.10.1370.40">
    <property type="match status" value="1"/>
</dbReference>
<dbReference type="AlphaFoldDB" id="A0A165W8H4"/>
<keyword evidence="4 8" id="KW-0378">Hydrolase</keyword>
<dbReference type="PANTHER" id="PTHR11804:SF79">
    <property type="entry name" value="MITOCHONDRIAL INTERMEDIATE PEPTIDASE"/>
    <property type="match status" value="1"/>
</dbReference>
<gene>
    <name evidence="11" type="ORF">NEOLEDRAFT_1187147</name>
</gene>
<evidence type="ECO:0000256" key="1">
    <source>
        <dbReference type="ARBA" id="ARBA00006040"/>
    </source>
</evidence>
<keyword evidence="6 8" id="KW-0482">Metalloprotease</keyword>
<dbReference type="InterPro" id="IPR045090">
    <property type="entry name" value="Pept_M3A_M3B"/>
</dbReference>
<keyword evidence="5 8" id="KW-0862">Zinc</keyword>
<dbReference type="Gene3D" id="1.10.1370.10">
    <property type="entry name" value="Neurolysin, domain 3"/>
    <property type="match status" value="2"/>
</dbReference>
<keyword evidence="3 8" id="KW-0479">Metal-binding</keyword>
<dbReference type="GO" id="GO:0004222">
    <property type="term" value="F:metalloendopeptidase activity"/>
    <property type="evidence" value="ECO:0007669"/>
    <property type="project" value="InterPro"/>
</dbReference>
<comment type="cofactor">
    <cofactor evidence="8">
        <name>Zn(2+)</name>
        <dbReference type="ChEBI" id="CHEBI:29105"/>
    </cofactor>
    <text evidence="8">Binds 1 zinc ion.</text>
</comment>
<comment type="function">
    <text evidence="7">Cleaves proteins, imported into the mitochondrion, to their mature size. While most mitochondrial precursor proteins are processed to the mature form in one step by mitochondrial processing peptidase (MPP), the sequential cleavage by MIP of an octapeptide after initial processing by MPP is a required step for a subgroup of nuclear-encoded precursor proteins destined for the matrix or the inner membrane.</text>
</comment>
<sequence>MPTNGDEHPHDHLLFNQRSLGIHEFYRRSPEELLKLKRSSFKPSDLLCGVIDLAELVRNASPSTQWMKTAYEQLCEFTNVPNTHVGLYEASHLTYFGTSSKWRTKQPWSSEKSGFRLPPEQRKKQVVSPSTVTIVLGRQVLHEAASPRPSATITASELSDLKDKGMGISVLENLLKTRAQLVRLVGKESFAHMTLADKMTKSSKNDKRFLGDHTRPHARNALHTLSLRKQAHLVLSAQPIIQAWDRDYYCFTLGTVALSQLFKHLYGVTFRPADVAHGETWHTDVRKLEIVNEETEQRGATVLEWHPPLFCRGFTSFHEMAHATHSMIGRTEYQNVSGTRCATDFVELPSILMEHFLVLSLFDQSNASSVVQTGNHHEDACHHIDTHYQILRAMLDQAYHSPYVLENNFNSTVTFAYLQNSRGLIPYVSGTSYQTQFGHSFSYSQIDHWKEKQATSTSGRLLHFGGGKDPWVMVGSVFGAPQLASGDASAMREGGKLRTKLECRVGTERTSGEQKYKTQNGKAKRESNAGKQDWKQESKAAKQGRNAGKQARSTEERSIGTKARKDTSIDLI</sequence>
<feature type="domain" description="Peptidase M3A/M3B catalytic" evidence="10">
    <location>
        <begin position="314"/>
        <end position="443"/>
    </location>
</feature>
<dbReference type="GO" id="GO:0006627">
    <property type="term" value="P:protein processing involved in protein targeting to mitochondrion"/>
    <property type="evidence" value="ECO:0007669"/>
    <property type="project" value="TreeGrafter"/>
</dbReference>
<protein>
    <submittedName>
        <fullName evidence="11">Zincin</fullName>
    </submittedName>
</protein>
<dbReference type="InterPro" id="IPR024079">
    <property type="entry name" value="MetalloPept_cat_dom_sf"/>
</dbReference>
<dbReference type="Pfam" id="PF01432">
    <property type="entry name" value="Peptidase_M3"/>
    <property type="match status" value="2"/>
</dbReference>
<dbReference type="SUPFAM" id="SSF55486">
    <property type="entry name" value="Metalloproteases ('zincins'), catalytic domain"/>
    <property type="match status" value="1"/>
</dbReference>
<organism evidence="11 12">
    <name type="scientific">Neolentinus lepideus HHB14362 ss-1</name>
    <dbReference type="NCBI Taxonomy" id="1314782"/>
    <lineage>
        <taxon>Eukaryota</taxon>
        <taxon>Fungi</taxon>
        <taxon>Dikarya</taxon>
        <taxon>Basidiomycota</taxon>
        <taxon>Agaricomycotina</taxon>
        <taxon>Agaricomycetes</taxon>
        <taxon>Gloeophyllales</taxon>
        <taxon>Gloeophyllaceae</taxon>
        <taxon>Neolentinus</taxon>
    </lineage>
</organism>
<dbReference type="GO" id="GO:0006518">
    <property type="term" value="P:peptide metabolic process"/>
    <property type="evidence" value="ECO:0007669"/>
    <property type="project" value="TreeGrafter"/>
</dbReference>
<dbReference type="OrthoDB" id="17530at2759"/>
<dbReference type="STRING" id="1314782.A0A165W8H4"/>
<proteinExistence type="inferred from homology"/>
<evidence type="ECO:0000256" key="6">
    <source>
        <dbReference type="ARBA" id="ARBA00023049"/>
    </source>
</evidence>
<dbReference type="InterPro" id="IPR024077">
    <property type="entry name" value="Neurolysin/TOP_dom2"/>
</dbReference>
<accession>A0A165W8H4</accession>
<evidence type="ECO:0000256" key="5">
    <source>
        <dbReference type="ARBA" id="ARBA00022833"/>
    </source>
</evidence>
<keyword evidence="12" id="KW-1185">Reference proteome</keyword>
<evidence type="ECO:0000256" key="3">
    <source>
        <dbReference type="ARBA" id="ARBA00022723"/>
    </source>
</evidence>
<evidence type="ECO:0000256" key="2">
    <source>
        <dbReference type="ARBA" id="ARBA00022670"/>
    </source>
</evidence>
<dbReference type="InterPro" id="IPR001567">
    <property type="entry name" value="Pept_M3A_M3B_dom"/>
</dbReference>
<feature type="compositionally biased region" description="Basic and acidic residues" evidence="9">
    <location>
        <begin position="523"/>
        <end position="540"/>
    </location>
</feature>
<dbReference type="GO" id="GO:0046872">
    <property type="term" value="F:metal ion binding"/>
    <property type="evidence" value="ECO:0007669"/>
    <property type="project" value="UniProtKB-UniRule"/>
</dbReference>
<reference evidence="11 12" key="1">
    <citation type="journal article" date="2016" name="Mol. Biol. Evol.">
        <title>Comparative Genomics of Early-Diverging Mushroom-Forming Fungi Provides Insights into the Origins of Lignocellulose Decay Capabilities.</title>
        <authorList>
            <person name="Nagy L.G."/>
            <person name="Riley R."/>
            <person name="Tritt A."/>
            <person name="Adam C."/>
            <person name="Daum C."/>
            <person name="Floudas D."/>
            <person name="Sun H."/>
            <person name="Yadav J.S."/>
            <person name="Pangilinan J."/>
            <person name="Larsson K.H."/>
            <person name="Matsuura K."/>
            <person name="Barry K."/>
            <person name="Labutti K."/>
            <person name="Kuo R."/>
            <person name="Ohm R.A."/>
            <person name="Bhattacharya S.S."/>
            <person name="Shirouzu T."/>
            <person name="Yoshinaga Y."/>
            <person name="Martin F.M."/>
            <person name="Grigoriev I.V."/>
            <person name="Hibbett D.S."/>
        </authorList>
    </citation>
    <scope>NUCLEOTIDE SEQUENCE [LARGE SCALE GENOMIC DNA]</scope>
    <source>
        <strain evidence="11 12">HHB14362 ss-1</strain>
    </source>
</reference>
<evidence type="ECO:0000313" key="11">
    <source>
        <dbReference type="EMBL" id="KZT30832.1"/>
    </source>
</evidence>
<comment type="similarity">
    <text evidence="1 8">Belongs to the peptidase M3 family.</text>
</comment>
<evidence type="ECO:0000256" key="8">
    <source>
        <dbReference type="RuleBase" id="RU003435"/>
    </source>
</evidence>
<dbReference type="EMBL" id="KV425551">
    <property type="protein sequence ID" value="KZT30832.1"/>
    <property type="molecule type" value="Genomic_DNA"/>
</dbReference>
<dbReference type="GO" id="GO:0005739">
    <property type="term" value="C:mitochondrion"/>
    <property type="evidence" value="ECO:0007669"/>
    <property type="project" value="TreeGrafter"/>
</dbReference>